<sequence length="1143" mass="128890">MNFEPEIALFQASFYCPEIENGLAEHDEYITTEAGKRRRGKVNITAVCHAVREIIHGLEGERTEAEKCHWNFKLHAILFCKLLERRRKKEENAAEEKSWSEDCNDCLLEYFEGVSRALPNDVDLSLYLDVANTFKWGQLCAQVLCSLDYKMAAELLEEIVAECIKMNSLNLLVFILISSLMPSPRDRGNSSTRKRPEIGDKNIHSQTRLKSTNTSESPTAFHRHVISSCEQICKLQSKIQIKNLRFHVIQALAVCLNNLTSELKLKDGNHDVKFHSDNSNYCESITAVAQKHRQNDPNFSSAIYKLHLLCLSDSRNCTGVFDQWDTMSHEPQRNCDEDDAQSLEKRELACVAVTKIVYTLHCLLTVDWEDFFVDKCNTNTPDPEDFRSLLKDKEVNQDVLLACLATDVCNILNRVARYFGQNLQLPVTEQTLNDIELMKRQCSEVEAHLSQVLDEDVLLAEKLTVAMEMDREANEQREHMWLLEAIRRVDERLEGYEDDLGQLLSASNQWEEDSWMECLERNITALAVPRFTEQLIGVAMAMDERKLASDVIQRVLKVLLASYSTLPFPLQNKLRDRLWSYPAGVSVFARHDAGGFERESTSAFNRLVSLARGQENTEVLTAVSCLALQCPVKTLRLGVSRAVSNAAVCQAVCQVLQAMPSLATFQQRADNWPLLCHLIQDAMATLATTPSEEANLLQLVTVLLQPFKPFLDPQCPFWMPPVLPAEAFAQLCILPNLRTDTTATDNRSHLIMVLKFLKEVVNLQETRTQISNTSVFGTSAFPIMLCLCQLLDSGRVLWGGVVTTTPKAEVKEAVQGLLGRMGRIAMTMPGDAERERGISWLINRVASTLHWSTTLTLQESLPDCLQHQKRLMPESIINMCSLPDSEWSATPSNKNPQKAISLCDHMIELLLCCRVSDRLANILSESILLPEGTSNDSFLEALTLALVQVLPQSIMGEWQCIMGMLAQLLTSGVLWIPYSARYVTELPMVNIGDFRVHLGQSQLLLSVMQVLMSPCCQDWATPPLLHHVTRCYVGTMQQLLSQISTSDLSDQPGCLFVIGQFFCHACDVLGSLPTDELKEQVFVLTLEYLSQMEEITCSDFSKLQLRFERTNQIEVLGILANQKVDGDQRRTLLQKISGLTQGN</sequence>
<dbReference type="GO" id="GO:0032797">
    <property type="term" value="C:SMN complex"/>
    <property type="evidence" value="ECO:0007669"/>
    <property type="project" value="InterPro"/>
</dbReference>
<keyword evidence="4" id="KW-1185">Reference proteome</keyword>
<dbReference type="AlphaFoldDB" id="A0A913Z3V0"/>
<dbReference type="OMA" id="CCQDWAT"/>
<reference evidence="3" key="1">
    <citation type="submission" date="2022-11" db="UniProtKB">
        <authorList>
            <consortium name="EnsemblMetazoa"/>
        </authorList>
    </citation>
    <scope>IDENTIFICATION</scope>
</reference>
<organism evidence="3 4">
    <name type="scientific">Patiria miniata</name>
    <name type="common">Bat star</name>
    <name type="synonym">Asterina miniata</name>
    <dbReference type="NCBI Taxonomy" id="46514"/>
    <lineage>
        <taxon>Eukaryota</taxon>
        <taxon>Metazoa</taxon>
        <taxon>Echinodermata</taxon>
        <taxon>Eleutherozoa</taxon>
        <taxon>Asterozoa</taxon>
        <taxon>Asteroidea</taxon>
        <taxon>Valvatacea</taxon>
        <taxon>Valvatida</taxon>
        <taxon>Asterinidae</taxon>
        <taxon>Patiria</taxon>
    </lineage>
</organism>
<dbReference type="GO" id="GO:0006364">
    <property type="term" value="P:rRNA processing"/>
    <property type="evidence" value="ECO:0007669"/>
    <property type="project" value="InterPro"/>
</dbReference>
<evidence type="ECO:0000313" key="3">
    <source>
        <dbReference type="EnsemblMetazoa" id="XP_038045390.1"/>
    </source>
</evidence>
<evidence type="ECO:0000256" key="1">
    <source>
        <dbReference type="SAM" id="Coils"/>
    </source>
</evidence>
<dbReference type="InterPro" id="IPR033265">
    <property type="entry name" value="GEMIN4"/>
</dbReference>
<dbReference type="PANTHER" id="PTHR15571:SF2">
    <property type="entry name" value="GEM-ASSOCIATED PROTEIN 4"/>
    <property type="match status" value="1"/>
</dbReference>
<evidence type="ECO:0000256" key="2">
    <source>
        <dbReference type="SAM" id="MobiDB-lite"/>
    </source>
</evidence>
<dbReference type="OrthoDB" id="9875414at2759"/>
<feature type="compositionally biased region" description="Polar residues" evidence="2">
    <location>
        <begin position="204"/>
        <end position="216"/>
    </location>
</feature>
<feature type="compositionally biased region" description="Basic and acidic residues" evidence="2">
    <location>
        <begin position="184"/>
        <end position="203"/>
    </location>
</feature>
<dbReference type="RefSeq" id="XP_038045390.1">
    <property type="nucleotide sequence ID" value="XM_038189462.1"/>
</dbReference>
<dbReference type="PANTHER" id="PTHR15571">
    <property type="entry name" value="GEM-ASSOCIATED PROTEIN 4"/>
    <property type="match status" value="1"/>
</dbReference>
<feature type="coiled-coil region" evidence="1">
    <location>
        <begin position="486"/>
        <end position="513"/>
    </location>
</feature>
<feature type="region of interest" description="Disordered" evidence="2">
    <location>
        <begin position="183"/>
        <end position="216"/>
    </location>
</feature>
<name>A0A913Z3V0_PATMI</name>
<dbReference type="Proteomes" id="UP000887568">
    <property type="component" value="Unplaced"/>
</dbReference>
<keyword evidence="1" id="KW-0175">Coiled coil</keyword>
<proteinExistence type="predicted"/>
<dbReference type="GeneID" id="119719975"/>
<dbReference type="GO" id="GO:0000387">
    <property type="term" value="P:spliceosomal snRNP assembly"/>
    <property type="evidence" value="ECO:0007669"/>
    <property type="project" value="InterPro"/>
</dbReference>
<evidence type="ECO:0000313" key="4">
    <source>
        <dbReference type="Proteomes" id="UP000887568"/>
    </source>
</evidence>
<accession>A0A913Z3V0</accession>
<dbReference type="EnsemblMetazoa" id="XM_038189462.1">
    <property type="protein sequence ID" value="XP_038045390.1"/>
    <property type="gene ID" value="LOC119719975"/>
</dbReference>
<protein>
    <submittedName>
        <fullName evidence="3">Uncharacterized protein</fullName>
    </submittedName>
</protein>